<evidence type="ECO:0000313" key="2">
    <source>
        <dbReference type="Proteomes" id="UP001375240"/>
    </source>
</evidence>
<accession>A0AAV9UQU4</accession>
<organism evidence="1 2">
    <name type="scientific">Orbilia brochopaga</name>
    <dbReference type="NCBI Taxonomy" id="3140254"/>
    <lineage>
        <taxon>Eukaryota</taxon>
        <taxon>Fungi</taxon>
        <taxon>Dikarya</taxon>
        <taxon>Ascomycota</taxon>
        <taxon>Pezizomycotina</taxon>
        <taxon>Orbiliomycetes</taxon>
        <taxon>Orbiliales</taxon>
        <taxon>Orbiliaceae</taxon>
        <taxon>Orbilia</taxon>
    </lineage>
</organism>
<comment type="caution">
    <text evidence="1">The sequence shown here is derived from an EMBL/GenBank/DDBJ whole genome shotgun (WGS) entry which is preliminary data.</text>
</comment>
<dbReference type="Proteomes" id="UP001375240">
    <property type="component" value="Unassembled WGS sequence"/>
</dbReference>
<gene>
    <name evidence="1" type="ORF">TWF696_008084</name>
</gene>
<reference evidence="1 2" key="1">
    <citation type="submission" date="2019-10" db="EMBL/GenBank/DDBJ databases">
        <authorList>
            <person name="Palmer J.M."/>
        </authorList>
    </citation>
    <scope>NUCLEOTIDE SEQUENCE [LARGE SCALE GENOMIC DNA]</scope>
    <source>
        <strain evidence="1 2">TWF696</strain>
    </source>
</reference>
<dbReference type="EMBL" id="JAVHNQ010000006">
    <property type="protein sequence ID" value="KAK6344447.1"/>
    <property type="molecule type" value="Genomic_DNA"/>
</dbReference>
<proteinExistence type="predicted"/>
<evidence type="ECO:0000313" key="1">
    <source>
        <dbReference type="EMBL" id="KAK6344447.1"/>
    </source>
</evidence>
<sequence length="254" mass="28076">MPDPFSITASILGIVASITSLSINFHQFQRTSTEATSEIGLINDSLLGFANLLKDIKNACDSGDIPNSLQVNLSGLLEQIKAIVTEMEGHVETALSKNWSRGPHWVFSGKDQCRQLQQRLDSYKSTLNTTLTLASLVKQSLHGHTLAEILSGGRLVQEKADQILSAINDIRRHTHIMPASGNDGFILERYLDELESVYEVSTVAGDLWDAETIRGGVTTPRPEHHLEAGDKTTPIVWESSYKEDSKVWRPRIQG</sequence>
<keyword evidence="2" id="KW-1185">Reference proteome</keyword>
<name>A0AAV9UQU4_9PEZI</name>
<dbReference type="AlphaFoldDB" id="A0AAV9UQU4"/>
<evidence type="ECO:0008006" key="3">
    <source>
        <dbReference type="Google" id="ProtNLM"/>
    </source>
</evidence>
<protein>
    <recommendedName>
        <fullName evidence="3">Fungal N-terminal domain-containing protein</fullName>
    </recommendedName>
</protein>